<comment type="function">
    <text evidence="7 8 9">One of the essential components for the initiation of protein synthesis. Protects formylmethionyl-tRNA from spontaneous hydrolysis and promotes its binding to the 30S ribosomal subunits. Also involved in the hydrolysis of GTP during the formation of the 70S ribosomal complex.</text>
</comment>
<evidence type="ECO:0000259" key="10">
    <source>
        <dbReference type="PROSITE" id="PS51722"/>
    </source>
</evidence>
<dbReference type="FunFam" id="3.40.50.300:FF:000019">
    <property type="entry name" value="Translation initiation factor IF-2"/>
    <property type="match status" value="1"/>
</dbReference>
<evidence type="ECO:0000256" key="9">
    <source>
        <dbReference type="RuleBase" id="RU000644"/>
    </source>
</evidence>
<dbReference type="HAMAP" id="MF_00100_B">
    <property type="entry name" value="IF_2_B"/>
    <property type="match status" value="1"/>
</dbReference>
<dbReference type="Pfam" id="PF00009">
    <property type="entry name" value="GTP_EFTU"/>
    <property type="match status" value="1"/>
</dbReference>
<dbReference type="GO" id="GO:0003743">
    <property type="term" value="F:translation initiation factor activity"/>
    <property type="evidence" value="ECO:0007669"/>
    <property type="project" value="UniProtKB-UniRule"/>
</dbReference>
<dbReference type="InterPro" id="IPR027417">
    <property type="entry name" value="P-loop_NTPase"/>
</dbReference>
<evidence type="ECO:0000256" key="6">
    <source>
        <dbReference type="ARBA" id="ARBA00023134"/>
    </source>
</evidence>
<evidence type="ECO:0000313" key="12">
    <source>
        <dbReference type="Proteomes" id="UP000195514"/>
    </source>
</evidence>
<dbReference type="GO" id="GO:0005829">
    <property type="term" value="C:cytosol"/>
    <property type="evidence" value="ECO:0007669"/>
    <property type="project" value="TreeGrafter"/>
</dbReference>
<evidence type="ECO:0000256" key="1">
    <source>
        <dbReference type="ARBA" id="ARBA00007733"/>
    </source>
</evidence>
<dbReference type="CDD" id="cd01887">
    <property type="entry name" value="IF2_eIF5B"/>
    <property type="match status" value="1"/>
</dbReference>
<protein>
    <recommendedName>
        <fullName evidence="2 8">Translation initiation factor IF-2</fullName>
    </recommendedName>
</protein>
<dbReference type="InterPro" id="IPR006847">
    <property type="entry name" value="IF2_N"/>
</dbReference>
<dbReference type="PANTHER" id="PTHR43381">
    <property type="entry name" value="TRANSLATION INITIATION FACTOR IF-2-RELATED"/>
    <property type="match status" value="1"/>
</dbReference>
<dbReference type="GO" id="GO:0003924">
    <property type="term" value="F:GTPase activity"/>
    <property type="evidence" value="ECO:0007669"/>
    <property type="project" value="UniProtKB-UniRule"/>
</dbReference>
<dbReference type="KEGG" id="abat:CFX1CAM_0708"/>
<evidence type="ECO:0000256" key="2">
    <source>
        <dbReference type="ARBA" id="ARBA00020675"/>
    </source>
</evidence>
<name>A0A1Y6K279_9CHLR</name>
<dbReference type="InterPro" id="IPR005225">
    <property type="entry name" value="Small_GTP-bd"/>
</dbReference>
<dbReference type="NCBIfam" id="TIGR00487">
    <property type="entry name" value="IF-2"/>
    <property type="match status" value="1"/>
</dbReference>
<gene>
    <name evidence="8 11" type="primary">infB</name>
    <name evidence="11" type="ORF">CFX1CAM_0708</name>
</gene>
<dbReference type="InterPro" id="IPR000795">
    <property type="entry name" value="T_Tr_GTP-bd_dom"/>
</dbReference>
<dbReference type="InterPro" id="IPR000178">
    <property type="entry name" value="TF_IF2_bacterial-like"/>
</dbReference>
<dbReference type="Gene3D" id="3.40.50.10050">
    <property type="entry name" value="Translation initiation factor IF- 2, domain 3"/>
    <property type="match status" value="1"/>
</dbReference>
<dbReference type="Pfam" id="PF11987">
    <property type="entry name" value="IF-2"/>
    <property type="match status" value="1"/>
</dbReference>
<keyword evidence="8" id="KW-0963">Cytoplasm</keyword>
<dbReference type="InterPro" id="IPR015760">
    <property type="entry name" value="TIF_IF2"/>
</dbReference>
<evidence type="ECO:0000256" key="8">
    <source>
        <dbReference type="HAMAP-Rule" id="MF_00100"/>
    </source>
</evidence>
<dbReference type="NCBIfam" id="TIGR00231">
    <property type="entry name" value="small_GTP"/>
    <property type="match status" value="1"/>
</dbReference>
<keyword evidence="5 8" id="KW-0648">Protein biosynthesis</keyword>
<dbReference type="EMBL" id="LT859958">
    <property type="protein sequence ID" value="SMX53773.1"/>
    <property type="molecule type" value="Genomic_DNA"/>
</dbReference>
<feature type="domain" description="Tr-type G" evidence="10">
    <location>
        <begin position="97"/>
        <end position="270"/>
    </location>
</feature>
<accession>A0A1Y6K279</accession>
<keyword evidence="12" id="KW-1185">Reference proteome</keyword>
<feature type="binding site" evidence="8">
    <location>
        <begin position="152"/>
        <end position="156"/>
    </location>
    <ligand>
        <name>GTP</name>
        <dbReference type="ChEBI" id="CHEBI:37565"/>
    </ligand>
</feature>
<dbReference type="PROSITE" id="PS51722">
    <property type="entry name" value="G_TR_2"/>
    <property type="match status" value="1"/>
</dbReference>
<dbReference type="GO" id="GO:0005525">
    <property type="term" value="F:GTP binding"/>
    <property type="evidence" value="ECO:0007669"/>
    <property type="project" value="UniProtKB-KW"/>
</dbReference>
<dbReference type="FunFam" id="3.40.50.10050:FF:000001">
    <property type="entry name" value="Translation initiation factor IF-2"/>
    <property type="match status" value="1"/>
</dbReference>
<proteinExistence type="inferred from homology"/>
<dbReference type="PANTHER" id="PTHR43381:SF5">
    <property type="entry name" value="TR-TYPE G DOMAIN-CONTAINING PROTEIN"/>
    <property type="match status" value="1"/>
</dbReference>
<dbReference type="SUPFAM" id="SSF50447">
    <property type="entry name" value="Translation proteins"/>
    <property type="match status" value="2"/>
</dbReference>
<dbReference type="FunFam" id="2.40.30.10:FF:000008">
    <property type="entry name" value="Translation initiation factor IF-2"/>
    <property type="match status" value="1"/>
</dbReference>
<dbReference type="SUPFAM" id="SSF52156">
    <property type="entry name" value="Initiation factor IF2/eIF5b, domain 3"/>
    <property type="match status" value="1"/>
</dbReference>
<dbReference type="InterPro" id="IPR009000">
    <property type="entry name" value="Transl_B-barrel_sf"/>
</dbReference>
<dbReference type="Gene3D" id="3.40.50.300">
    <property type="entry name" value="P-loop containing nucleotide triphosphate hydrolases"/>
    <property type="match status" value="1"/>
</dbReference>
<dbReference type="FunFam" id="2.40.30.10:FF:000054">
    <property type="entry name" value="Translation initiation factor IF-2"/>
    <property type="match status" value="1"/>
</dbReference>
<evidence type="ECO:0000256" key="5">
    <source>
        <dbReference type="ARBA" id="ARBA00022917"/>
    </source>
</evidence>
<feature type="region of interest" description="G-domain" evidence="8">
    <location>
        <begin position="100"/>
        <end position="248"/>
    </location>
</feature>
<feature type="binding site" evidence="8">
    <location>
        <begin position="206"/>
        <end position="209"/>
    </location>
    <ligand>
        <name>GTP</name>
        <dbReference type="ChEBI" id="CHEBI:37565"/>
    </ligand>
</feature>
<reference evidence="12" key="1">
    <citation type="submission" date="2017-05" db="EMBL/GenBank/DDBJ databases">
        <authorList>
            <person name="Kirkegaard R."/>
            <person name="Mcilroy J S."/>
        </authorList>
    </citation>
    <scope>NUCLEOTIDE SEQUENCE [LARGE SCALE GENOMIC DNA]</scope>
</reference>
<dbReference type="Pfam" id="PF04760">
    <property type="entry name" value="IF2_N"/>
    <property type="match status" value="1"/>
</dbReference>
<dbReference type="PROSITE" id="PS01176">
    <property type="entry name" value="IF2"/>
    <property type="match status" value="1"/>
</dbReference>
<dbReference type="SUPFAM" id="SSF52540">
    <property type="entry name" value="P-loop containing nucleoside triphosphate hydrolases"/>
    <property type="match status" value="1"/>
</dbReference>
<sequence length="595" mass="64940">MSDTEMKKIILPSNISVRALAEKIEASPIEVIKVLMANGVMASINQNIDFDTAAVVASELGFEPELEKRLEEEPEEKGEIPFWRRVIARENEKDLVARPPVVTILGHVDHGKTTLLDAIRQTNVAAGEKGGITQHIGAYQIEHKGKKITFMDTPGHAAFTSMRARGAQGADIVILVVAADDGVMPQTREAANHAKAARVPIVVALNKMDLATANPELVKRQLAEIDLVPDEWDGDTMIVPVSAIKKQGLDDLLEAILLTADQIDIRANPKGEVLGTVVEGELDRFRGVLATLLLQNGTVKMGDTVLAGKAYGKIKAMFDYRGNRISKAGPSTPIVIMGLNEVPNAGDLFRVVASEKDARSIVAEIESGERTFTRPTKVTLEDLFEKMQAGETQELRLIIKADVQGSLEPITSSLHELGDQHPEVSIVILHQEIGNISESDVMLATASDAIVIGFAVEADNAAERLAEKEGVSIRLYTVIYHLLEDVEKAIKGMLKPEMVERVIGKANVLATFSVSRFKVAAGCRVISGEIRRNGHMRVIRDGKVIFDGEIASLKREKDDVREVREGFECGVALKNFHAFEVGDLLECYIFEKDAA</sequence>
<evidence type="ECO:0000256" key="7">
    <source>
        <dbReference type="ARBA" id="ARBA00025162"/>
    </source>
</evidence>
<dbReference type="CDD" id="cd03692">
    <property type="entry name" value="mtIF2_IVc"/>
    <property type="match status" value="1"/>
</dbReference>
<keyword evidence="4 8" id="KW-0547">Nucleotide-binding</keyword>
<keyword evidence="6 8" id="KW-0342">GTP-binding</keyword>
<dbReference type="InterPro" id="IPR053905">
    <property type="entry name" value="EF-G-like_DII"/>
</dbReference>
<comment type="subcellular location">
    <subcellularLocation>
        <location evidence="8">Cytoplasm</location>
    </subcellularLocation>
</comment>
<organism evidence="11 12">
    <name type="scientific">Candidatus Brevifilum fermentans</name>
    <dbReference type="NCBI Taxonomy" id="1986204"/>
    <lineage>
        <taxon>Bacteria</taxon>
        <taxon>Bacillati</taxon>
        <taxon>Chloroflexota</taxon>
        <taxon>Anaerolineae</taxon>
        <taxon>Anaerolineales</taxon>
        <taxon>Anaerolineaceae</taxon>
        <taxon>Candidatus Brevifilum</taxon>
    </lineage>
</organism>
<dbReference type="CDD" id="cd03702">
    <property type="entry name" value="IF2_mtIF2_II"/>
    <property type="match status" value="1"/>
</dbReference>
<evidence type="ECO:0000313" key="11">
    <source>
        <dbReference type="EMBL" id="SMX53773.1"/>
    </source>
</evidence>
<dbReference type="Proteomes" id="UP000195514">
    <property type="component" value="Chromosome I"/>
</dbReference>
<dbReference type="AlphaFoldDB" id="A0A1Y6K279"/>
<keyword evidence="3 8" id="KW-0396">Initiation factor</keyword>
<evidence type="ECO:0000256" key="4">
    <source>
        <dbReference type="ARBA" id="ARBA00022741"/>
    </source>
</evidence>
<dbReference type="InterPro" id="IPR023115">
    <property type="entry name" value="TIF_IF2_dom3"/>
</dbReference>
<evidence type="ECO:0000256" key="3">
    <source>
        <dbReference type="ARBA" id="ARBA00022540"/>
    </source>
</evidence>
<dbReference type="InterPro" id="IPR036925">
    <property type="entry name" value="TIF_IF2_dom3_sf"/>
</dbReference>
<dbReference type="Gene3D" id="2.40.30.10">
    <property type="entry name" value="Translation factors"/>
    <property type="match status" value="2"/>
</dbReference>
<comment type="similarity">
    <text evidence="1 8 9">Belongs to the TRAFAC class translation factor GTPase superfamily. Classic translation factor GTPase family. IF-2 subfamily.</text>
</comment>
<dbReference type="Pfam" id="PF22042">
    <property type="entry name" value="EF-G_D2"/>
    <property type="match status" value="1"/>
</dbReference>
<feature type="binding site" evidence="8">
    <location>
        <begin position="106"/>
        <end position="113"/>
    </location>
    <ligand>
        <name>GTP</name>
        <dbReference type="ChEBI" id="CHEBI:37565"/>
    </ligand>
</feature>
<dbReference type="InterPro" id="IPR044145">
    <property type="entry name" value="IF2_II"/>
</dbReference>